<organism evidence="2 3">
    <name type="scientific">Mesobacterium hydrothermale</name>
    <dbReference type="NCBI Taxonomy" id="3111907"/>
    <lineage>
        <taxon>Bacteria</taxon>
        <taxon>Pseudomonadati</taxon>
        <taxon>Pseudomonadota</taxon>
        <taxon>Alphaproteobacteria</taxon>
        <taxon>Rhodobacterales</taxon>
        <taxon>Roseobacteraceae</taxon>
        <taxon>Mesobacterium</taxon>
    </lineage>
</organism>
<feature type="compositionally biased region" description="Low complexity" evidence="1">
    <location>
        <begin position="46"/>
        <end position="56"/>
    </location>
</feature>
<dbReference type="RefSeq" id="WP_326298071.1">
    <property type="nucleotide sequence ID" value="NZ_JAYLLH010000020.1"/>
</dbReference>
<evidence type="ECO:0000313" key="2">
    <source>
        <dbReference type="EMBL" id="MEC3862319.1"/>
    </source>
</evidence>
<keyword evidence="3" id="KW-1185">Reference proteome</keyword>
<evidence type="ECO:0000256" key="1">
    <source>
        <dbReference type="SAM" id="MobiDB-lite"/>
    </source>
</evidence>
<protein>
    <submittedName>
        <fullName evidence="2">Uncharacterized protein</fullName>
    </submittedName>
</protein>
<gene>
    <name evidence="2" type="ORF">VK792_13575</name>
</gene>
<feature type="region of interest" description="Disordered" evidence="1">
    <location>
        <begin position="1"/>
        <end position="65"/>
    </location>
</feature>
<proteinExistence type="predicted"/>
<dbReference type="EMBL" id="JAYLLH010000020">
    <property type="protein sequence ID" value="MEC3862319.1"/>
    <property type="molecule type" value="Genomic_DNA"/>
</dbReference>
<evidence type="ECO:0000313" key="3">
    <source>
        <dbReference type="Proteomes" id="UP001348149"/>
    </source>
</evidence>
<dbReference type="Proteomes" id="UP001348149">
    <property type="component" value="Unassembled WGS sequence"/>
</dbReference>
<comment type="caution">
    <text evidence="2">The sequence shown here is derived from an EMBL/GenBank/DDBJ whole genome shotgun (WGS) entry which is preliminary data.</text>
</comment>
<reference evidence="2 3" key="1">
    <citation type="submission" date="2024-01" db="EMBL/GenBank/DDBJ databases">
        <title>Mesobacterium rodlantinim sp. nov., isolated from shallow sea hydrothermal systems off Kueishantao Island.</title>
        <authorList>
            <person name="Su Z."/>
            <person name="Tang K."/>
        </authorList>
    </citation>
    <scope>NUCLEOTIDE SEQUENCE [LARGE SCALE GENOMIC DNA]</scope>
    <source>
        <strain evidence="2 3">TK19101</strain>
    </source>
</reference>
<accession>A0ABU6HIN8</accession>
<name>A0ABU6HIN8_9RHOB</name>
<sequence>MGWFKTSDGGKAKVTRGQDGSMRYEKISKPTGGGRHSHSVQKTDVSGKSSFHFFGGHSSGKHRKK</sequence>